<dbReference type="AlphaFoldDB" id="A0A498HF48"/>
<evidence type="ECO:0000313" key="2">
    <source>
        <dbReference type="EMBL" id="RXH67751.1"/>
    </source>
</evidence>
<name>A0A498HF48_MALDO</name>
<evidence type="ECO:0000256" key="1">
    <source>
        <dbReference type="SAM" id="MobiDB-lite"/>
    </source>
</evidence>
<evidence type="ECO:0000313" key="3">
    <source>
        <dbReference type="Proteomes" id="UP000290289"/>
    </source>
</evidence>
<sequence>MAKKKKKHSQVDEPTKNRLLNALQRFNASTDEAEQRCISVNKVRKKNSDVPSVTRLTFSEGTKEVLSDLFVRYPPRAQVEDLEVSGKSSDKNESAQMEEGHNVSQAFDEQGRNCKESGITCF</sequence>
<feature type="region of interest" description="Disordered" evidence="1">
    <location>
        <begin position="81"/>
        <end position="122"/>
    </location>
</feature>
<proteinExistence type="predicted"/>
<accession>A0A498HF48</accession>
<reference evidence="2 3" key="1">
    <citation type="submission" date="2018-10" db="EMBL/GenBank/DDBJ databases">
        <title>A high-quality apple genome assembly.</title>
        <authorList>
            <person name="Hu J."/>
        </authorList>
    </citation>
    <scope>NUCLEOTIDE SEQUENCE [LARGE SCALE GENOMIC DNA]</scope>
    <source>
        <strain evidence="3">cv. HFTH1</strain>
        <tissue evidence="2">Young leaf</tissue>
    </source>
</reference>
<protein>
    <submittedName>
        <fullName evidence="2">Uncharacterized protein</fullName>
    </submittedName>
</protein>
<gene>
    <name evidence="2" type="ORF">DVH24_027898</name>
</gene>
<comment type="caution">
    <text evidence="2">The sequence shown here is derived from an EMBL/GenBank/DDBJ whole genome shotgun (WGS) entry which is preliminary data.</text>
</comment>
<dbReference type="Proteomes" id="UP000290289">
    <property type="component" value="Chromosome 17"/>
</dbReference>
<keyword evidence="3" id="KW-1185">Reference proteome</keyword>
<dbReference type="EMBL" id="RDQH01000343">
    <property type="protein sequence ID" value="RXH67751.1"/>
    <property type="molecule type" value="Genomic_DNA"/>
</dbReference>
<feature type="compositionally biased region" description="Basic and acidic residues" evidence="1">
    <location>
        <begin position="88"/>
        <end position="101"/>
    </location>
</feature>
<organism evidence="2 3">
    <name type="scientific">Malus domestica</name>
    <name type="common">Apple</name>
    <name type="synonym">Pyrus malus</name>
    <dbReference type="NCBI Taxonomy" id="3750"/>
    <lineage>
        <taxon>Eukaryota</taxon>
        <taxon>Viridiplantae</taxon>
        <taxon>Streptophyta</taxon>
        <taxon>Embryophyta</taxon>
        <taxon>Tracheophyta</taxon>
        <taxon>Spermatophyta</taxon>
        <taxon>Magnoliopsida</taxon>
        <taxon>eudicotyledons</taxon>
        <taxon>Gunneridae</taxon>
        <taxon>Pentapetalae</taxon>
        <taxon>rosids</taxon>
        <taxon>fabids</taxon>
        <taxon>Rosales</taxon>
        <taxon>Rosaceae</taxon>
        <taxon>Amygdaloideae</taxon>
        <taxon>Maleae</taxon>
        <taxon>Malus</taxon>
    </lineage>
</organism>